<accession>A0ABD3BDU2</accession>
<evidence type="ECO:0000256" key="1">
    <source>
        <dbReference type="SAM" id="SignalP"/>
    </source>
</evidence>
<name>A0ABD3BDU2_9LAMI</name>
<comment type="caution">
    <text evidence="2">The sequence shown here is derived from an EMBL/GenBank/DDBJ whole genome shotgun (WGS) entry which is preliminary data.</text>
</comment>
<organism evidence="2 3">
    <name type="scientific">Castilleja foliolosa</name>
    <dbReference type="NCBI Taxonomy" id="1961234"/>
    <lineage>
        <taxon>Eukaryota</taxon>
        <taxon>Viridiplantae</taxon>
        <taxon>Streptophyta</taxon>
        <taxon>Embryophyta</taxon>
        <taxon>Tracheophyta</taxon>
        <taxon>Spermatophyta</taxon>
        <taxon>Magnoliopsida</taxon>
        <taxon>eudicotyledons</taxon>
        <taxon>Gunneridae</taxon>
        <taxon>Pentapetalae</taxon>
        <taxon>asterids</taxon>
        <taxon>lamiids</taxon>
        <taxon>Lamiales</taxon>
        <taxon>Orobanchaceae</taxon>
        <taxon>Pedicularideae</taxon>
        <taxon>Castillejinae</taxon>
        <taxon>Castilleja</taxon>
    </lineage>
</organism>
<feature type="chain" id="PRO_5044782922" evidence="1">
    <location>
        <begin position="24"/>
        <end position="134"/>
    </location>
</feature>
<sequence>MARNRILLCTFLVLLSIIVSISAIRSENQAIDKDDGFIDVLLGCFRLFKRYRFPFDEYDSVQDEIRANICYTGSRVWQSMYENTGRLPPGYKKALLIWHNNNQTMVDIEICQYDHRRCPEELQEIAFSDLFDDI</sequence>
<dbReference type="AlphaFoldDB" id="A0ABD3BDU2"/>
<keyword evidence="1" id="KW-0732">Signal</keyword>
<gene>
    <name evidence="2" type="ORF">CASFOL_041090</name>
</gene>
<dbReference type="EMBL" id="JAVIJP010000100">
    <property type="protein sequence ID" value="KAL3615429.1"/>
    <property type="molecule type" value="Genomic_DNA"/>
</dbReference>
<evidence type="ECO:0000313" key="3">
    <source>
        <dbReference type="Proteomes" id="UP001632038"/>
    </source>
</evidence>
<dbReference type="Proteomes" id="UP001632038">
    <property type="component" value="Unassembled WGS sequence"/>
</dbReference>
<evidence type="ECO:0000313" key="2">
    <source>
        <dbReference type="EMBL" id="KAL3615429.1"/>
    </source>
</evidence>
<feature type="signal peptide" evidence="1">
    <location>
        <begin position="1"/>
        <end position="23"/>
    </location>
</feature>
<keyword evidence="3" id="KW-1185">Reference proteome</keyword>
<protein>
    <submittedName>
        <fullName evidence="2">Uncharacterized protein</fullName>
    </submittedName>
</protein>
<reference evidence="3" key="1">
    <citation type="journal article" date="2024" name="IScience">
        <title>Strigolactones Initiate the Formation of Haustorium-like Structures in Castilleja.</title>
        <authorList>
            <person name="Buerger M."/>
            <person name="Peterson D."/>
            <person name="Chory J."/>
        </authorList>
    </citation>
    <scope>NUCLEOTIDE SEQUENCE [LARGE SCALE GENOMIC DNA]</scope>
</reference>
<proteinExistence type="predicted"/>